<dbReference type="GO" id="GO:0016301">
    <property type="term" value="F:kinase activity"/>
    <property type="evidence" value="ECO:0007669"/>
    <property type="project" value="UniProtKB-KW"/>
</dbReference>
<keyword evidence="2" id="KW-1185">Reference proteome</keyword>
<dbReference type="SUPFAM" id="SSF56112">
    <property type="entry name" value="Protein kinase-like (PK-like)"/>
    <property type="match status" value="1"/>
</dbReference>
<name>A0A8H4NFB5_9HYPO</name>
<dbReference type="AlphaFoldDB" id="A0A8H4NFB5"/>
<keyword evidence="1" id="KW-0808">Transferase</keyword>
<accession>A0A8H4NFB5</accession>
<dbReference type="EMBL" id="JAADJF010000343">
    <property type="protein sequence ID" value="KAF4422135.1"/>
    <property type="molecule type" value="Genomic_DNA"/>
</dbReference>
<dbReference type="PANTHER" id="PTHR21310:SF55">
    <property type="entry name" value="AMINOGLYCOSIDE PHOSPHOTRANSFERASE DOMAIN-CONTAINING PROTEIN"/>
    <property type="match status" value="1"/>
</dbReference>
<keyword evidence="1" id="KW-0418">Kinase</keyword>
<dbReference type="OrthoDB" id="2906425at2759"/>
<dbReference type="Proteomes" id="UP000536711">
    <property type="component" value="Unassembled WGS sequence"/>
</dbReference>
<dbReference type="InterPro" id="IPR051678">
    <property type="entry name" value="AGP_Transferase"/>
</dbReference>
<organism evidence="1 2">
    <name type="scientific">Fusarium acutatum</name>
    <dbReference type="NCBI Taxonomy" id="78861"/>
    <lineage>
        <taxon>Eukaryota</taxon>
        <taxon>Fungi</taxon>
        <taxon>Dikarya</taxon>
        <taxon>Ascomycota</taxon>
        <taxon>Pezizomycotina</taxon>
        <taxon>Sordariomycetes</taxon>
        <taxon>Hypocreomycetidae</taxon>
        <taxon>Hypocreales</taxon>
        <taxon>Nectriaceae</taxon>
        <taxon>Fusarium</taxon>
        <taxon>Fusarium fujikuroi species complex</taxon>
    </lineage>
</organism>
<comment type="caution">
    <text evidence="1">The sequence shown here is derived from an EMBL/GenBank/DDBJ whole genome shotgun (WGS) entry which is preliminary data.</text>
</comment>
<proteinExistence type="predicted"/>
<reference evidence="1 2" key="1">
    <citation type="submission" date="2020-01" db="EMBL/GenBank/DDBJ databases">
        <title>Identification and distribution of gene clusters putatively required for synthesis of sphingolipid metabolism inhibitors in phylogenetically diverse species of the filamentous fungus Fusarium.</title>
        <authorList>
            <person name="Kim H.-S."/>
            <person name="Busman M."/>
            <person name="Brown D.W."/>
            <person name="Divon H."/>
            <person name="Uhlig S."/>
            <person name="Proctor R.H."/>
        </authorList>
    </citation>
    <scope>NUCLEOTIDE SEQUENCE [LARGE SCALE GENOMIC DNA]</scope>
    <source>
        <strain evidence="1 2">NRRL 13308</strain>
    </source>
</reference>
<evidence type="ECO:0000313" key="2">
    <source>
        <dbReference type="Proteomes" id="UP000536711"/>
    </source>
</evidence>
<dbReference type="PANTHER" id="PTHR21310">
    <property type="entry name" value="AMINOGLYCOSIDE PHOSPHOTRANSFERASE-RELATED-RELATED"/>
    <property type="match status" value="1"/>
</dbReference>
<protein>
    <submittedName>
        <fullName evidence="1">Serine threonine kinase</fullName>
    </submittedName>
</protein>
<dbReference type="InterPro" id="IPR011009">
    <property type="entry name" value="Kinase-like_dom_sf"/>
</dbReference>
<sequence>MKSLRLRLRPCVNQPIFISTTNVKSDNVHPVTQRVDCSRSWALVNPQDFMISATNASDSTSLVSSMSTTGYVPPPNQAATQHEGTSSLAINNIFPCRFMTLVALKASTRFYKPDGPCIPISKSLIVKKGPFVHLTEAATMQFIAANTSIPVPTVHYSFVYKNRVYIVMQRIRGTCLTEAWRTLSEADLVSIFAQLRRMLEELRALVPPNGVGVESCTGVSLRDSRIPRSRPRFEPFKTIRDFGWWLREDLEPGSRPDRIDDQD</sequence>
<evidence type="ECO:0000313" key="1">
    <source>
        <dbReference type="EMBL" id="KAF4422135.1"/>
    </source>
</evidence>
<gene>
    <name evidence="1" type="ORF">FACUT_10744</name>
</gene>